<comment type="function">
    <text evidence="7">Involved in mRNA degradation. Catalyzes the phosphorolysis of single-stranded polyribonucleotides processively in the 3'- to 5'-direction.</text>
</comment>
<keyword evidence="6 7" id="KW-0694">RNA-binding</keyword>
<dbReference type="SUPFAM" id="SSF50249">
    <property type="entry name" value="Nucleic acid-binding proteins"/>
    <property type="match status" value="1"/>
</dbReference>
<dbReference type="Pfam" id="PF00013">
    <property type="entry name" value="KH_1"/>
    <property type="match status" value="1"/>
</dbReference>
<dbReference type="InterPro" id="IPR036345">
    <property type="entry name" value="ExoRNase_PH_dom2_sf"/>
</dbReference>
<sequence length="744" mass="80250">MFDNYFRKEIPWGGQILTLETGKVARQADGAVMARLGDTIVLCTVVGARNVKPGQDFFPLTVNYQEKAFAAGKIPGGFFKREGRPSENETLVSRLIDRPIRPLFPEGFRNEVQVIATVLSHDGENDPDMVAMVGCSAALTISGIPFFGPIAGARVGYVDGQYVLNPTLPQRKLSQLDLVVAGTAEGVLMVESEAQELSEDVMLGAVEFGHKGFQPVIEGIIALAEVAAKDAWALPEEDASLAALRNRISALGAAPMAEAYKETQKLVRQGKVGEAKKAVVAALEAEGLDAAAAKGMLKQLEADVVRGAILDTGMRIDGRDTKTVRPIMAEVGVLPRAHGSSLFTRGETQALCVATLGTGQDEQIIDALVGEYRERFMLHYNFPPYSVNETGRMGSPGRREIGHGKLAWRAIRPVLPGPDKFPYTMRVVSEITESNGSSSMATVCGTSLSLMDAGCPLLRPVAGIAMGLIKEDRGFAVLSDILGDEDHLGDMDFKVAGTEQGITALQMDIKITSITFDIMRTALGQAKDGRLHILGEMAKAISGARGEMAATAPRITVINVPKDKIREVIGTGGKVIREIVEQTGTKIDIEDDGTIKIASTSPEATQAAIDKIRGIVAEPEVGVIYNGKVVKTAEFGAFVNFLGAKDGLVHISELANERVNRTTDVVKDGDAVKVKVIGFDDRGKVKLSMRVVDQATGADITEQVGERRPREPREGDGEDRPRRERSDRGDRDRGDRPRRERRDD</sequence>
<dbReference type="Pfam" id="PF03726">
    <property type="entry name" value="PNPase"/>
    <property type="match status" value="1"/>
</dbReference>
<keyword evidence="5 7" id="KW-0460">Magnesium</keyword>
<dbReference type="SUPFAM" id="SSF54791">
    <property type="entry name" value="Eukaryotic type KH-domain (KH-domain type I)"/>
    <property type="match status" value="1"/>
</dbReference>
<feature type="binding site" evidence="7">
    <location>
        <position position="486"/>
    </location>
    <ligand>
        <name>Mg(2+)</name>
        <dbReference type="ChEBI" id="CHEBI:18420"/>
    </ligand>
</feature>
<dbReference type="InterPro" id="IPR003029">
    <property type="entry name" value="S1_domain"/>
</dbReference>
<dbReference type="CDD" id="cd04472">
    <property type="entry name" value="S1_PNPase"/>
    <property type="match status" value="1"/>
</dbReference>
<dbReference type="Gene3D" id="3.30.1370.10">
    <property type="entry name" value="K Homology domain, type 1"/>
    <property type="match status" value="1"/>
</dbReference>
<evidence type="ECO:0000256" key="2">
    <source>
        <dbReference type="ARBA" id="ARBA00022490"/>
    </source>
</evidence>
<dbReference type="InterPro" id="IPR015848">
    <property type="entry name" value="PNPase_PH_RNA-bd_bac/org-type"/>
</dbReference>
<dbReference type="NCBIfam" id="TIGR03591">
    <property type="entry name" value="polynuc_phos"/>
    <property type="match status" value="1"/>
</dbReference>
<evidence type="ECO:0000256" key="8">
    <source>
        <dbReference type="SAM" id="MobiDB-lite"/>
    </source>
</evidence>
<feature type="binding site" evidence="7">
    <location>
        <position position="492"/>
    </location>
    <ligand>
        <name>Mg(2+)</name>
        <dbReference type="ChEBI" id="CHEBI:18420"/>
    </ligand>
</feature>
<dbReference type="EC" id="2.7.7.8" evidence="7"/>
<dbReference type="PANTHER" id="PTHR11252">
    <property type="entry name" value="POLYRIBONUCLEOTIDE NUCLEOTIDYLTRANSFERASE"/>
    <property type="match status" value="1"/>
</dbReference>
<dbReference type="PANTHER" id="PTHR11252:SF0">
    <property type="entry name" value="POLYRIBONUCLEOTIDE NUCLEOTIDYLTRANSFERASE 1, MITOCHONDRIAL"/>
    <property type="match status" value="1"/>
</dbReference>
<comment type="catalytic activity">
    <reaction evidence="7">
        <text>RNA(n+1) + phosphate = RNA(n) + a ribonucleoside 5'-diphosphate</text>
        <dbReference type="Rhea" id="RHEA:22096"/>
        <dbReference type="Rhea" id="RHEA-COMP:14527"/>
        <dbReference type="Rhea" id="RHEA-COMP:17342"/>
        <dbReference type="ChEBI" id="CHEBI:43474"/>
        <dbReference type="ChEBI" id="CHEBI:57930"/>
        <dbReference type="ChEBI" id="CHEBI:140395"/>
        <dbReference type="EC" id="2.7.7.8"/>
    </reaction>
</comment>
<keyword evidence="11" id="KW-1185">Reference proteome</keyword>
<dbReference type="Proteomes" id="UP001526430">
    <property type="component" value="Unassembled WGS sequence"/>
</dbReference>
<dbReference type="RefSeq" id="WP_301591374.1">
    <property type="nucleotide sequence ID" value="NZ_JAPFQI010000014.1"/>
</dbReference>
<evidence type="ECO:0000313" key="10">
    <source>
        <dbReference type="EMBL" id="MCW8087202.1"/>
    </source>
</evidence>
<feature type="compositionally biased region" description="Basic and acidic residues" evidence="8">
    <location>
        <begin position="704"/>
        <end position="744"/>
    </location>
</feature>
<keyword evidence="7" id="KW-0479">Metal-binding</keyword>
<evidence type="ECO:0000256" key="5">
    <source>
        <dbReference type="ARBA" id="ARBA00022842"/>
    </source>
</evidence>
<evidence type="ECO:0000259" key="9">
    <source>
        <dbReference type="PROSITE" id="PS50126"/>
    </source>
</evidence>
<dbReference type="InterPro" id="IPR027408">
    <property type="entry name" value="PNPase/RNase_PH_dom_sf"/>
</dbReference>
<dbReference type="SUPFAM" id="SSF55666">
    <property type="entry name" value="Ribonuclease PH domain 2-like"/>
    <property type="match status" value="2"/>
</dbReference>
<comment type="caution">
    <text evidence="10">The sequence shown here is derived from an EMBL/GenBank/DDBJ whole genome shotgun (WGS) entry which is preliminary data.</text>
</comment>
<accession>A0ABT3NYG1</accession>
<dbReference type="InterPro" id="IPR012340">
    <property type="entry name" value="NA-bd_OB-fold"/>
</dbReference>
<name>A0ABT3NYG1_9PROT</name>
<evidence type="ECO:0000256" key="4">
    <source>
        <dbReference type="ARBA" id="ARBA00022695"/>
    </source>
</evidence>
<dbReference type="InterPro" id="IPR015847">
    <property type="entry name" value="ExoRNase_PH_dom2"/>
</dbReference>
<evidence type="ECO:0000256" key="7">
    <source>
        <dbReference type="HAMAP-Rule" id="MF_01595"/>
    </source>
</evidence>
<keyword evidence="4 7" id="KW-0548">Nucleotidyltransferase</keyword>
<dbReference type="Gene3D" id="3.30.230.70">
    <property type="entry name" value="GHMP Kinase, N-terminal domain"/>
    <property type="match status" value="2"/>
</dbReference>
<dbReference type="Gene3D" id="2.40.50.140">
    <property type="entry name" value="Nucleic acid-binding proteins"/>
    <property type="match status" value="1"/>
</dbReference>
<keyword evidence="2 7" id="KW-0963">Cytoplasm</keyword>
<dbReference type="NCBIfam" id="NF008805">
    <property type="entry name" value="PRK11824.1"/>
    <property type="match status" value="1"/>
</dbReference>
<evidence type="ECO:0000313" key="11">
    <source>
        <dbReference type="Proteomes" id="UP001526430"/>
    </source>
</evidence>
<dbReference type="SMART" id="SM00316">
    <property type="entry name" value="S1"/>
    <property type="match status" value="1"/>
</dbReference>
<dbReference type="CDD" id="cd11363">
    <property type="entry name" value="RNase_PH_PNPase_1"/>
    <property type="match status" value="1"/>
</dbReference>
<dbReference type="HAMAP" id="MF_01595">
    <property type="entry name" value="PNPase"/>
    <property type="match status" value="1"/>
</dbReference>
<dbReference type="Pfam" id="PF01138">
    <property type="entry name" value="RNase_PH"/>
    <property type="match status" value="2"/>
</dbReference>
<dbReference type="SUPFAM" id="SSF54211">
    <property type="entry name" value="Ribosomal protein S5 domain 2-like"/>
    <property type="match status" value="2"/>
</dbReference>
<comment type="cofactor">
    <cofactor evidence="7">
        <name>Mg(2+)</name>
        <dbReference type="ChEBI" id="CHEBI:18420"/>
    </cofactor>
</comment>
<dbReference type="InterPro" id="IPR001247">
    <property type="entry name" value="ExoRNase_PH_dom1"/>
</dbReference>
<comment type="similarity">
    <text evidence="1 7">Belongs to the polyribonucleotide nucleotidyltransferase family.</text>
</comment>
<feature type="domain" description="S1 motif" evidence="9">
    <location>
        <begin position="622"/>
        <end position="690"/>
    </location>
</feature>
<evidence type="ECO:0000256" key="3">
    <source>
        <dbReference type="ARBA" id="ARBA00022679"/>
    </source>
</evidence>
<dbReference type="PROSITE" id="PS50084">
    <property type="entry name" value="KH_TYPE_1"/>
    <property type="match status" value="1"/>
</dbReference>
<dbReference type="PIRSF" id="PIRSF005499">
    <property type="entry name" value="PNPase"/>
    <property type="match status" value="1"/>
</dbReference>
<dbReference type="InterPro" id="IPR004087">
    <property type="entry name" value="KH_dom"/>
</dbReference>
<dbReference type="InterPro" id="IPR020568">
    <property type="entry name" value="Ribosomal_Su5_D2-typ_SF"/>
</dbReference>
<dbReference type="InterPro" id="IPR004088">
    <property type="entry name" value="KH_dom_type_1"/>
</dbReference>
<dbReference type="CDD" id="cd02393">
    <property type="entry name" value="KH-I_PNPase"/>
    <property type="match status" value="1"/>
</dbReference>
<dbReference type="InterPro" id="IPR012162">
    <property type="entry name" value="PNPase"/>
</dbReference>
<dbReference type="PROSITE" id="PS50126">
    <property type="entry name" value="S1"/>
    <property type="match status" value="1"/>
</dbReference>
<dbReference type="InterPro" id="IPR036612">
    <property type="entry name" value="KH_dom_type_1_sf"/>
</dbReference>
<comment type="subcellular location">
    <subcellularLocation>
        <location evidence="7">Cytoplasm</location>
    </subcellularLocation>
</comment>
<dbReference type="SMART" id="SM00322">
    <property type="entry name" value="KH"/>
    <property type="match status" value="1"/>
</dbReference>
<dbReference type="Pfam" id="PF00575">
    <property type="entry name" value="S1"/>
    <property type="match status" value="1"/>
</dbReference>
<dbReference type="CDD" id="cd11364">
    <property type="entry name" value="RNase_PH_PNPase_2"/>
    <property type="match status" value="1"/>
</dbReference>
<dbReference type="EMBL" id="JAPFQI010000014">
    <property type="protein sequence ID" value="MCW8087202.1"/>
    <property type="molecule type" value="Genomic_DNA"/>
</dbReference>
<evidence type="ECO:0000256" key="1">
    <source>
        <dbReference type="ARBA" id="ARBA00007404"/>
    </source>
</evidence>
<organism evidence="10 11">
    <name type="scientific">Sabulicella glaciei</name>
    <dbReference type="NCBI Taxonomy" id="2984948"/>
    <lineage>
        <taxon>Bacteria</taxon>
        <taxon>Pseudomonadati</taxon>
        <taxon>Pseudomonadota</taxon>
        <taxon>Alphaproteobacteria</taxon>
        <taxon>Acetobacterales</taxon>
        <taxon>Acetobacteraceae</taxon>
        <taxon>Sabulicella</taxon>
    </lineage>
</organism>
<keyword evidence="3 7" id="KW-0808">Transferase</keyword>
<dbReference type="Pfam" id="PF03725">
    <property type="entry name" value="RNase_PH_C"/>
    <property type="match status" value="1"/>
</dbReference>
<gene>
    <name evidence="7 10" type="primary">pnp</name>
    <name evidence="10" type="ORF">OF850_16330</name>
</gene>
<evidence type="ECO:0000256" key="6">
    <source>
        <dbReference type="ARBA" id="ARBA00022884"/>
    </source>
</evidence>
<dbReference type="GO" id="GO:0004654">
    <property type="term" value="F:polyribonucleotide nucleotidyltransferase activity"/>
    <property type="evidence" value="ECO:0007669"/>
    <property type="project" value="UniProtKB-EC"/>
</dbReference>
<protein>
    <recommendedName>
        <fullName evidence="7">Polyribonucleotide nucleotidyltransferase</fullName>
        <ecNumber evidence="7">2.7.7.8</ecNumber>
    </recommendedName>
    <alternativeName>
        <fullName evidence="7">Polynucleotide phosphorylase</fullName>
        <shortName evidence="7">PNPase</shortName>
    </alternativeName>
</protein>
<reference evidence="10 11" key="1">
    <citation type="submission" date="2022-10" db="EMBL/GenBank/DDBJ databases">
        <title>Roseococcus glaciei nov., sp. nov., isolated from glacier.</title>
        <authorList>
            <person name="Liu Q."/>
            <person name="Xin Y.-H."/>
        </authorList>
    </citation>
    <scope>NUCLEOTIDE SEQUENCE [LARGE SCALE GENOMIC DNA]</scope>
    <source>
        <strain evidence="10 11">MDT2-1-1</strain>
    </source>
</reference>
<proteinExistence type="inferred from homology"/>
<feature type="region of interest" description="Disordered" evidence="8">
    <location>
        <begin position="697"/>
        <end position="744"/>
    </location>
</feature>